<dbReference type="OrthoDB" id="1419830at2"/>
<gene>
    <name evidence="2" type="ORF">TH19_02765</name>
</gene>
<proteinExistence type="predicted"/>
<feature type="chain" id="PRO_5016637979" description="Lipoprotein" evidence="1">
    <location>
        <begin position="21"/>
        <end position="235"/>
    </location>
</feature>
<dbReference type="EMBL" id="JPWF01000002">
    <property type="protein sequence ID" value="RCK38748.1"/>
    <property type="molecule type" value="Genomic_DNA"/>
</dbReference>
<evidence type="ECO:0000313" key="3">
    <source>
        <dbReference type="Proteomes" id="UP000253226"/>
    </source>
</evidence>
<evidence type="ECO:0000256" key="1">
    <source>
        <dbReference type="SAM" id="SignalP"/>
    </source>
</evidence>
<comment type="caution">
    <text evidence="2">The sequence shown here is derived from an EMBL/GenBank/DDBJ whole genome shotgun (WGS) entry which is preliminary data.</text>
</comment>
<evidence type="ECO:0008006" key="4">
    <source>
        <dbReference type="Google" id="ProtNLM"/>
    </source>
</evidence>
<protein>
    <recommendedName>
        <fullName evidence="4">Lipoprotein</fullName>
    </recommendedName>
</protein>
<dbReference type="PROSITE" id="PS51257">
    <property type="entry name" value="PROKAR_LIPOPROTEIN"/>
    <property type="match status" value="1"/>
</dbReference>
<dbReference type="RefSeq" id="WP_114100805.1">
    <property type="nucleotide sequence ID" value="NZ_JPWF01000002.1"/>
</dbReference>
<dbReference type="Proteomes" id="UP000253226">
    <property type="component" value="Unassembled WGS sequence"/>
</dbReference>
<accession>A0A367WBF0</accession>
<reference evidence="2 3" key="1">
    <citation type="submission" date="2014-07" db="EMBL/GenBank/DDBJ databases">
        <title>Draft genome sequence of Thalassospira profundimaris 35.</title>
        <authorList>
            <person name="Lai Q."/>
            <person name="Shao Z."/>
        </authorList>
    </citation>
    <scope>NUCLEOTIDE SEQUENCE [LARGE SCALE GENOMIC DNA]</scope>
    <source>
        <strain evidence="2 3">35</strain>
    </source>
</reference>
<name>A0A367WBF0_9PROT</name>
<evidence type="ECO:0000313" key="2">
    <source>
        <dbReference type="EMBL" id="RCK38748.1"/>
    </source>
</evidence>
<dbReference type="AlphaFoldDB" id="A0A367WBF0"/>
<feature type="signal peptide" evidence="1">
    <location>
        <begin position="1"/>
        <end position="20"/>
    </location>
</feature>
<organism evidence="2 3">
    <name type="scientific">Thalassospira profundimaris</name>
    <dbReference type="NCBI Taxonomy" id="502049"/>
    <lineage>
        <taxon>Bacteria</taxon>
        <taxon>Pseudomonadati</taxon>
        <taxon>Pseudomonadota</taxon>
        <taxon>Alphaproteobacteria</taxon>
        <taxon>Rhodospirillales</taxon>
        <taxon>Thalassospiraceae</taxon>
        <taxon>Thalassospira</taxon>
    </lineage>
</organism>
<sequence length="235" mass="26380">MKIAKLLSLFVLLSAVSACSSINYNYSGKTELFSEPAINEVQEASVGDYMLNQGRRVTTEFLTLSHLIDGVAYDIPPGSYIRIGDYKGNPYFSTTNTKGQSVVYLPGFIDPPIALHTKKDNEVCVTSVSYQSASCYDGQMRVEELSARDNQSVQQTLIYSGSVGKKINISYREFNDGLARDAFTNDVEYDMGESNIIGYKGARIEVLDYDNRTIKFKVLKHFRDDFSYEIKPKTK</sequence>
<keyword evidence="1" id="KW-0732">Signal</keyword>